<dbReference type="AlphaFoldDB" id="A0A5F2AZZ7"/>
<dbReference type="EMBL" id="RQGN01000083">
    <property type="protein sequence ID" value="TGL97394.1"/>
    <property type="molecule type" value="Genomic_DNA"/>
</dbReference>
<comment type="caution">
    <text evidence="1">The sequence shown here is derived from an EMBL/GenBank/DDBJ whole genome shotgun (WGS) entry which is preliminary data.</text>
</comment>
<name>A0A5F2AZZ7_9LEPT</name>
<dbReference type="Proteomes" id="UP000298429">
    <property type="component" value="Unassembled WGS sequence"/>
</dbReference>
<evidence type="ECO:0000313" key="1">
    <source>
        <dbReference type="EMBL" id="TGL97394.1"/>
    </source>
</evidence>
<evidence type="ECO:0008006" key="3">
    <source>
        <dbReference type="Google" id="ProtNLM"/>
    </source>
</evidence>
<dbReference type="OrthoDB" id="332930at2"/>
<sequence>MKNSDSADAQGSNSPRKFNSEIFVDSEDRWIFRGNRIDQKEVLSYFRQNLKEDEIGIYIDNRFGEFIENGYLELDGYPIHLVSCKETENTLVFLSESETSYSLHELIFALDKDGCLFARTTHYKKLKFRPDRNCLSDLSPYLEETKNGTEIRFRDEKIEIPESGESPRVPLPAEFSAVIQEE</sequence>
<organism evidence="1 2">
    <name type="scientific">Leptospira barantonii</name>
    <dbReference type="NCBI Taxonomy" id="2023184"/>
    <lineage>
        <taxon>Bacteria</taxon>
        <taxon>Pseudomonadati</taxon>
        <taxon>Spirochaetota</taxon>
        <taxon>Spirochaetia</taxon>
        <taxon>Leptospirales</taxon>
        <taxon>Leptospiraceae</taxon>
        <taxon>Leptospira</taxon>
    </lineage>
</organism>
<reference evidence="1 2" key="1">
    <citation type="journal article" date="2019" name="PLoS Negl. Trop. Dis.">
        <title>Revisiting the worldwide diversity of Leptospira species in the environment.</title>
        <authorList>
            <person name="Vincent A.T."/>
            <person name="Schiettekatte O."/>
            <person name="Bourhy P."/>
            <person name="Veyrier F.J."/>
            <person name="Picardeau M."/>
        </authorList>
    </citation>
    <scope>NUCLEOTIDE SEQUENCE [LARGE SCALE GENOMIC DNA]</scope>
    <source>
        <strain evidence="1 2">201702444</strain>
    </source>
</reference>
<accession>A0A5F2AZZ7</accession>
<dbReference type="RefSeq" id="WP_135671704.1">
    <property type="nucleotide sequence ID" value="NZ_RQGN01000083.1"/>
</dbReference>
<gene>
    <name evidence="1" type="ORF">EHQ76_14765</name>
</gene>
<protein>
    <recommendedName>
        <fullName evidence="3">DUF1285 domain-containing protein</fullName>
    </recommendedName>
</protein>
<evidence type="ECO:0000313" key="2">
    <source>
        <dbReference type="Proteomes" id="UP000298429"/>
    </source>
</evidence>
<proteinExistence type="predicted"/>